<organism evidence="1">
    <name type="scientific">Candida tsukubaensis</name>
    <name type="common">Yeast</name>
    <name type="synonym">Pseudozyma tsukubaensis</name>
    <dbReference type="NCBI Taxonomy" id="5483"/>
    <lineage>
        <taxon>Eukaryota</taxon>
        <taxon>Fungi</taxon>
        <taxon>Dikarya</taxon>
        <taxon>Basidiomycota</taxon>
        <taxon>Ustilaginomycotina</taxon>
        <taxon>Ustilaginomycetes</taxon>
        <taxon>Ustilaginales</taxon>
        <taxon>Ustilaginaceae</taxon>
        <taxon>Pseudozyma</taxon>
    </lineage>
</organism>
<proteinExistence type="predicted"/>
<dbReference type="InterPro" id="IPR023213">
    <property type="entry name" value="CAT-like_dom_sf"/>
</dbReference>
<dbReference type="AlphaFoldDB" id="A0A455R5Q1"/>
<dbReference type="Gene3D" id="3.30.559.10">
    <property type="entry name" value="Chloramphenicol acetyltransferase-like domain"/>
    <property type="match status" value="2"/>
</dbReference>
<evidence type="ECO:0000313" key="1">
    <source>
        <dbReference type="EMBL" id="BBD78625.1"/>
    </source>
</evidence>
<keyword evidence="1" id="KW-0808">Transferase</keyword>
<name>A0A455R5Q1_CANTS</name>
<reference evidence="1" key="1">
    <citation type="journal article" date="2018" name="J. Biosci. Bioeng.">
        <title>Identification of the gene PtMAT1 encoding acetyltransferase from the diastereomer type of mannosylerythritol lipid-B producer Pseudozyma tsukubaensis.</title>
        <authorList>
            <person name="Saika A."/>
            <person name="Utashima Y."/>
            <person name="Koike H."/>
            <person name="Yamamoto S."/>
            <person name="Kishimoto T."/>
            <person name="Fukuoka T."/>
            <person name="Morita T."/>
        </authorList>
    </citation>
    <scope>NUCLEOTIDE SEQUENCE</scope>
    <source>
        <strain evidence="1">NBRC 1940</strain>
    </source>
</reference>
<accession>A0A455R5Q1</accession>
<sequence length="543" mass="60212">MFSSKRLSLLDFNENNLCVTDRALTFDSHDSFEMATRITIVFPKSLSLSRLEDAWYALVQTWPILAARIRADPSAPSGLSYFIPQPATLAAIESESRKASDPKQKHILLVDLSSRSISIYHPIVGKAVADGLSRDKASVGSAPDREEQNKVTCANATKTFKELLKADQASVTAQATKWADATSVTISFNHSLGDAFSIQSIFAGWQATINGSIPEELQDVGKDPFIEYFEDAKRSRTKGTDGREVKPGYGEGWKKFGFISKMRLIANLLWDIKVKRPEKSIGQYYIYLPEEKVQELLAQAKSDIAHLQESTSSSSGDLEKQQSTRDLNVSTFNVLFAWLLQNIHAANAKPKQRSTVLAIVNLKARPPTGHIPSDYPAHQMWGGAFAAPLLPLTSHQYTTLPIGEIALHIKESLKDQVSAENMHARLVTLLDTTSWKKPSKKLIFCAKPTDFWCGCTDWRRAQFGQVDFAAASADAEVQEEKLGVGETASVKPVAFGAHMEIPMTPRNRWVLFGEAGKGVWFSGAMTRKEARHEKGFGRYPFVQ</sequence>
<dbReference type="EMBL" id="LC381282">
    <property type="protein sequence ID" value="BBD78625.1"/>
    <property type="molecule type" value="Genomic_DNA"/>
</dbReference>
<gene>
    <name evidence="1" type="primary">PtMAT1</name>
</gene>
<protein>
    <submittedName>
        <fullName evidence="1">Acetyltransferase</fullName>
    </submittedName>
</protein>
<dbReference type="GO" id="GO:0016740">
    <property type="term" value="F:transferase activity"/>
    <property type="evidence" value="ECO:0007669"/>
    <property type="project" value="UniProtKB-KW"/>
</dbReference>